<keyword evidence="2" id="KW-0808">Transferase</keyword>
<organism evidence="2 3">
    <name type="scientific">Plantactinospora sonchi</name>
    <dbReference type="NCBI Taxonomy" id="1544735"/>
    <lineage>
        <taxon>Bacteria</taxon>
        <taxon>Bacillati</taxon>
        <taxon>Actinomycetota</taxon>
        <taxon>Actinomycetes</taxon>
        <taxon>Micromonosporales</taxon>
        <taxon>Micromonosporaceae</taxon>
        <taxon>Plantactinospora</taxon>
    </lineage>
</organism>
<dbReference type="InterPro" id="IPR011009">
    <property type="entry name" value="Kinase-like_dom_sf"/>
</dbReference>
<dbReference type="GO" id="GO:0016740">
    <property type="term" value="F:transferase activity"/>
    <property type="evidence" value="ECO:0007669"/>
    <property type="project" value="UniProtKB-KW"/>
</dbReference>
<sequence>MEVQTLTRRHVTGTELRMLVRRAFGDQAEVDTWAELTGGTYNAAYGVTLADGADLVLKVAPPPHLKLLSHEVDLMRTEADFYRRAAQVGVPVPEVVHADFGRELIGTDVIFLSRVPGVDLRQIRDGLAAAELADVRGEIAAHAARLHTVTGPAYGYPLRGSRSWQPSWRAAFGAMVDDILDDAVRLGSTLPRPPEQIGELLRRHADVLDEVRRPALVHFDLWDGNVFVSAEGSGPTRVTGLIDGERAFFGDPLAELVSLTLFRNLDDEPEILDGYASAGHGRLDLGDSGRRRLALYTCYLYLIMCIEGATRGWDGPERVEFERWLAGLLEAQLDQLDRTGGR</sequence>
<dbReference type="InterPro" id="IPR051678">
    <property type="entry name" value="AGP_Transferase"/>
</dbReference>
<evidence type="ECO:0000313" key="3">
    <source>
        <dbReference type="Proteomes" id="UP001332243"/>
    </source>
</evidence>
<dbReference type="EMBL" id="JAZGQK010000021">
    <property type="protein sequence ID" value="MEE6261509.1"/>
    <property type="molecule type" value="Genomic_DNA"/>
</dbReference>
<dbReference type="PANTHER" id="PTHR21310">
    <property type="entry name" value="AMINOGLYCOSIDE PHOSPHOTRANSFERASE-RELATED-RELATED"/>
    <property type="match status" value="1"/>
</dbReference>
<dbReference type="PANTHER" id="PTHR21310:SF15">
    <property type="entry name" value="AMINOGLYCOSIDE PHOSPHOTRANSFERASE DOMAIN-CONTAINING PROTEIN"/>
    <property type="match status" value="1"/>
</dbReference>
<dbReference type="SUPFAM" id="SSF56112">
    <property type="entry name" value="Protein kinase-like (PK-like)"/>
    <property type="match status" value="1"/>
</dbReference>
<evidence type="ECO:0000259" key="1">
    <source>
        <dbReference type="Pfam" id="PF01636"/>
    </source>
</evidence>
<keyword evidence="3" id="KW-1185">Reference proteome</keyword>
<reference evidence="2 3" key="1">
    <citation type="submission" date="2024-01" db="EMBL/GenBank/DDBJ databases">
        <title>Genome insights into Plantactinospora sonchi sp. nov.</title>
        <authorList>
            <person name="Wang L."/>
        </authorList>
    </citation>
    <scope>NUCLEOTIDE SEQUENCE [LARGE SCALE GENOMIC DNA]</scope>
    <source>
        <strain evidence="2 3">NEAU-QY2</strain>
    </source>
</reference>
<name>A0ABU7RYA8_9ACTN</name>
<protein>
    <submittedName>
        <fullName evidence="2">Aminoglycoside phosphotransferase family protein</fullName>
        <ecNumber evidence="2">2.7.1.-</ecNumber>
    </submittedName>
</protein>
<proteinExistence type="predicted"/>
<feature type="domain" description="Aminoglycoside phosphotransferase" evidence="1">
    <location>
        <begin position="33"/>
        <end position="294"/>
    </location>
</feature>
<dbReference type="Proteomes" id="UP001332243">
    <property type="component" value="Unassembled WGS sequence"/>
</dbReference>
<dbReference type="InterPro" id="IPR002575">
    <property type="entry name" value="Aminoglycoside_PTrfase"/>
</dbReference>
<dbReference type="Gene3D" id="3.30.200.20">
    <property type="entry name" value="Phosphorylase Kinase, domain 1"/>
    <property type="match status" value="1"/>
</dbReference>
<dbReference type="Pfam" id="PF01636">
    <property type="entry name" value="APH"/>
    <property type="match status" value="1"/>
</dbReference>
<dbReference type="EC" id="2.7.1.-" evidence="2"/>
<evidence type="ECO:0000313" key="2">
    <source>
        <dbReference type="EMBL" id="MEE6261509.1"/>
    </source>
</evidence>
<accession>A0ABU7RYA8</accession>
<comment type="caution">
    <text evidence="2">The sequence shown here is derived from an EMBL/GenBank/DDBJ whole genome shotgun (WGS) entry which is preliminary data.</text>
</comment>
<dbReference type="RefSeq" id="WP_331216594.1">
    <property type="nucleotide sequence ID" value="NZ_JAZGQK010000021.1"/>
</dbReference>
<dbReference type="Gene3D" id="3.90.1200.10">
    <property type="match status" value="1"/>
</dbReference>
<gene>
    <name evidence="2" type="ORF">V1633_23780</name>
</gene>